<sequence>MYKPVACTCPDPGRSDCNLCSKLHFMRDLLMQEREFVFLDSDVTVLHRDFLERLAIRARGFDFLASYGFAVPCATKLMRPFNSGVFFMRWIEGVDYQKLLRLPWELRSNNDQNALSAFVQREYREWDVLGMQWHCRFLAGGEVRIPAERCYTVHGRGPVVKEVMERANRTWLKVG</sequence>
<dbReference type="Gramene" id="CDF39246">
    <property type="protein sequence ID" value="CDF39246"/>
    <property type="gene ID" value="CHC_T00000176001"/>
</dbReference>
<comment type="similarity">
    <text evidence="1">Belongs to the glycosyltransferase 77 family.</text>
</comment>
<protein>
    <recommendedName>
        <fullName evidence="2">Nucleotide-diphospho-sugar transferase domain-containing protein</fullName>
    </recommendedName>
</protein>
<proteinExistence type="inferred from homology"/>
<dbReference type="GeneID" id="17326875"/>
<feature type="domain" description="Nucleotide-diphospho-sugar transferase" evidence="2">
    <location>
        <begin position="21"/>
        <end position="138"/>
    </location>
</feature>
<reference evidence="4" key="1">
    <citation type="journal article" date="2013" name="Proc. Natl. Acad. Sci. U.S.A.">
        <title>Genome structure and metabolic features in the red seaweed Chondrus crispus shed light on evolution of the Archaeplastida.</title>
        <authorList>
            <person name="Collen J."/>
            <person name="Porcel B."/>
            <person name="Carre W."/>
            <person name="Ball S.G."/>
            <person name="Chaparro C."/>
            <person name="Tonon T."/>
            <person name="Barbeyron T."/>
            <person name="Michel G."/>
            <person name="Noel B."/>
            <person name="Valentin K."/>
            <person name="Elias M."/>
            <person name="Artiguenave F."/>
            <person name="Arun A."/>
            <person name="Aury J.M."/>
            <person name="Barbosa-Neto J.F."/>
            <person name="Bothwell J.H."/>
            <person name="Bouget F.Y."/>
            <person name="Brillet L."/>
            <person name="Cabello-Hurtado F."/>
            <person name="Capella-Gutierrez S."/>
            <person name="Charrier B."/>
            <person name="Cladiere L."/>
            <person name="Cock J.M."/>
            <person name="Coelho S.M."/>
            <person name="Colleoni C."/>
            <person name="Czjzek M."/>
            <person name="Da Silva C."/>
            <person name="Delage L."/>
            <person name="Denoeud F."/>
            <person name="Deschamps P."/>
            <person name="Dittami S.M."/>
            <person name="Gabaldon T."/>
            <person name="Gachon C.M."/>
            <person name="Groisillier A."/>
            <person name="Herve C."/>
            <person name="Jabbari K."/>
            <person name="Katinka M."/>
            <person name="Kloareg B."/>
            <person name="Kowalczyk N."/>
            <person name="Labadie K."/>
            <person name="Leblanc C."/>
            <person name="Lopez P.J."/>
            <person name="McLachlan D.H."/>
            <person name="Meslet-Cladiere L."/>
            <person name="Moustafa A."/>
            <person name="Nehr Z."/>
            <person name="Nyvall Collen P."/>
            <person name="Panaud O."/>
            <person name="Partensky F."/>
            <person name="Poulain J."/>
            <person name="Rensing S.A."/>
            <person name="Rousvoal S."/>
            <person name="Samson G."/>
            <person name="Symeonidi A."/>
            <person name="Weissenbach J."/>
            <person name="Zambounis A."/>
            <person name="Wincker P."/>
            <person name="Boyen C."/>
        </authorList>
    </citation>
    <scope>NUCLEOTIDE SEQUENCE [LARGE SCALE GENOMIC DNA]</scope>
    <source>
        <strain evidence="4">cv. Stackhouse</strain>
    </source>
</reference>
<accession>R7QP33</accession>
<keyword evidence="4" id="KW-1185">Reference proteome</keyword>
<evidence type="ECO:0000259" key="2">
    <source>
        <dbReference type="Pfam" id="PF03407"/>
    </source>
</evidence>
<dbReference type="InterPro" id="IPR029044">
    <property type="entry name" value="Nucleotide-diphossugar_trans"/>
</dbReference>
<evidence type="ECO:0000313" key="3">
    <source>
        <dbReference type="EMBL" id="CDF39246.1"/>
    </source>
</evidence>
<organism evidence="3 4">
    <name type="scientific">Chondrus crispus</name>
    <name type="common">Carrageen Irish moss</name>
    <name type="synonym">Polymorpha crispa</name>
    <dbReference type="NCBI Taxonomy" id="2769"/>
    <lineage>
        <taxon>Eukaryota</taxon>
        <taxon>Rhodophyta</taxon>
        <taxon>Florideophyceae</taxon>
        <taxon>Rhodymeniophycidae</taxon>
        <taxon>Gigartinales</taxon>
        <taxon>Gigartinaceae</taxon>
        <taxon>Chondrus</taxon>
    </lineage>
</organism>
<dbReference type="SUPFAM" id="SSF53448">
    <property type="entry name" value="Nucleotide-diphospho-sugar transferases"/>
    <property type="match status" value="1"/>
</dbReference>
<dbReference type="Pfam" id="PF03407">
    <property type="entry name" value="Nucleotid_trans"/>
    <property type="match status" value="1"/>
</dbReference>
<dbReference type="AlphaFoldDB" id="R7QP33"/>
<dbReference type="Proteomes" id="UP000012073">
    <property type="component" value="Unassembled WGS sequence"/>
</dbReference>
<gene>
    <name evidence="3" type="ORF">CHC_T00000176001</name>
</gene>
<evidence type="ECO:0000256" key="1">
    <source>
        <dbReference type="ARBA" id="ARBA00007033"/>
    </source>
</evidence>
<dbReference type="InterPro" id="IPR005069">
    <property type="entry name" value="Nucl-diP-sugar_transferase"/>
</dbReference>
<name>R7QP33_CHOCR</name>
<dbReference type="RefSeq" id="XP_005719157.1">
    <property type="nucleotide sequence ID" value="XM_005719100.1"/>
</dbReference>
<evidence type="ECO:0000313" key="4">
    <source>
        <dbReference type="Proteomes" id="UP000012073"/>
    </source>
</evidence>
<dbReference type="EMBL" id="HG002013">
    <property type="protein sequence ID" value="CDF39246.1"/>
    <property type="molecule type" value="Genomic_DNA"/>
</dbReference>
<dbReference type="KEGG" id="ccp:CHC_T00000176001"/>